<dbReference type="AlphaFoldDB" id="A0A2J8PVT2"/>
<feature type="compositionally biased region" description="Basic and acidic residues" evidence="1">
    <location>
        <begin position="1"/>
        <end position="46"/>
    </location>
</feature>
<gene>
    <name evidence="2" type="ORF">CK820_G0000932</name>
</gene>
<accession>A0A2J8PVT2</accession>
<dbReference type="Proteomes" id="UP000236370">
    <property type="component" value="Unassembled WGS sequence"/>
</dbReference>
<feature type="non-terminal residue" evidence="2">
    <location>
        <position position="174"/>
    </location>
</feature>
<comment type="caution">
    <text evidence="2">The sequence shown here is derived from an EMBL/GenBank/DDBJ whole genome shotgun (WGS) entry which is preliminary data.</text>
</comment>
<reference evidence="2 3" key="1">
    <citation type="submission" date="2017-12" db="EMBL/GenBank/DDBJ databases">
        <title>High-resolution comparative analysis of great ape genomes.</title>
        <authorList>
            <person name="Pollen A."/>
            <person name="Hastie A."/>
            <person name="Hormozdiari F."/>
            <person name="Dougherty M."/>
            <person name="Liu R."/>
            <person name="Chaisson M."/>
            <person name="Hoppe E."/>
            <person name="Hill C."/>
            <person name="Pang A."/>
            <person name="Hillier L."/>
            <person name="Baker C."/>
            <person name="Armstrong J."/>
            <person name="Shendure J."/>
            <person name="Paten B."/>
            <person name="Wilson R."/>
            <person name="Chao H."/>
            <person name="Schneider V."/>
            <person name="Ventura M."/>
            <person name="Kronenberg Z."/>
            <person name="Murali S."/>
            <person name="Gordon D."/>
            <person name="Cantsilieris S."/>
            <person name="Munson K."/>
            <person name="Nelson B."/>
            <person name="Raja A."/>
            <person name="Underwood J."/>
            <person name="Diekhans M."/>
            <person name="Fiddes I."/>
            <person name="Haussler D."/>
            <person name="Eichler E."/>
        </authorList>
    </citation>
    <scope>NUCLEOTIDE SEQUENCE [LARGE SCALE GENOMIC DNA]</scope>
    <source>
        <strain evidence="2">Yerkes chimp pedigree #C0471</strain>
    </source>
</reference>
<evidence type="ECO:0000313" key="3">
    <source>
        <dbReference type="Proteomes" id="UP000236370"/>
    </source>
</evidence>
<feature type="region of interest" description="Disordered" evidence="1">
    <location>
        <begin position="103"/>
        <end position="128"/>
    </location>
</feature>
<dbReference type="EMBL" id="NBAG03000210">
    <property type="protein sequence ID" value="PNI88128.1"/>
    <property type="molecule type" value="Genomic_DNA"/>
</dbReference>
<feature type="non-terminal residue" evidence="2">
    <location>
        <position position="1"/>
    </location>
</feature>
<organism evidence="2 3">
    <name type="scientific">Pan troglodytes</name>
    <name type="common">Chimpanzee</name>
    <dbReference type="NCBI Taxonomy" id="9598"/>
    <lineage>
        <taxon>Eukaryota</taxon>
        <taxon>Metazoa</taxon>
        <taxon>Chordata</taxon>
        <taxon>Craniata</taxon>
        <taxon>Vertebrata</taxon>
        <taxon>Euteleostomi</taxon>
        <taxon>Mammalia</taxon>
        <taxon>Eutheria</taxon>
        <taxon>Euarchontoglires</taxon>
        <taxon>Primates</taxon>
        <taxon>Haplorrhini</taxon>
        <taxon>Catarrhini</taxon>
        <taxon>Hominidae</taxon>
        <taxon>Pan</taxon>
    </lineage>
</organism>
<evidence type="ECO:0000313" key="2">
    <source>
        <dbReference type="EMBL" id="PNI88128.1"/>
    </source>
</evidence>
<dbReference type="CDD" id="cd21958">
    <property type="entry name" value="MyUb_Myo6"/>
    <property type="match status" value="1"/>
</dbReference>
<sequence length="174" mass="20644">KRREEDEKRRRKEEEERRMKLEMEAKRKQEEEERKKREDDEKRIQAEVEAQLARQREEESQQQAVLEQERRDRELALRIAQSEAELISDEAQADLALRSLDSYPVTSKNDGTRPKMTPGPAVQATKAAAGTKKYDLSKWKYAELRDTINTSCDIELLAACREEFHRRLKVYHAW</sequence>
<protein>
    <submittedName>
        <fullName evidence="2">MYO6 isoform 7</fullName>
    </submittedName>
</protein>
<name>A0A2J8PVT2_PANTR</name>
<evidence type="ECO:0000256" key="1">
    <source>
        <dbReference type="SAM" id="MobiDB-lite"/>
    </source>
</evidence>
<feature type="region of interest" description="Disordered" evidence="1">
    <location>
        <begin position="1"/>
        <end position="70"/>
    </location>
</feature>
<proteinExistence type="predicted"/>